<reference evidence="2 3" key="1">
    <citation type="submission" date="2020-03" db="EMBL/GenBank/DDBJ databases">
        <title>Whole genome sequencing of clinical and environmental type strains of Ochrobactrum.</title>
        <authorList>
            <person name="Dharne M."/>
        </authorList>
    </citation>
    <scope>NUCLEOTIDE SEQUENCE [LARGE SCALE GENOMIC DNA]</scope>
    <source>
        <strain evidence="2 3">CIP 109452</strain>
    </source>
</reference>
<dbReference type="Pfam" id="PF06890">
    <property type="entry name" value="Phage_Mu_Gp45"/>
    <property type="match status" value="1"/>
</dbReference>
<name>A0ABX1DSQ5_9HYPH</name>
<dbReference type="EMBL" id="JAAVLN010000002">
    <property type="protein sequence ID" value="NKC04292.1"/>
    <property type="molecule type" value="Genomic_DNA"/>
</dbReference>
<proteinExistence type="predicted"/>
<dbReference type="InterPro" id="IPR053861">
    <property type="entry name" value="Phage_Mu_Gp45_N"/>
</dbReference>
<evidence type="ECO:0000313" key="2">
    <source>
        <dbReference type="EMBL" id="NKC04292.1"/>
    </source>
</evidence>
<sequence>MDKDTADKVRGMVRRVVLKNIVDDGETQTASVEIAPGIWRDKVEIQQPYGVASSVPEDGAVGLAIAVGGNEDDLAIVSISNPSSRMGNLKPGETALYNQHGDGIHVGADGIVTIQAGASIVFKVDGVTVTISAGGVAIEGGTITHDGVVIDKTHTHTNVVPGGGLSGPPPGG</sequence>
<feature type="domain" description="Bacteriophage Mu Gp45 N-terminal" evidence="1">
    <location>
        <begin position="15"/>
        <end position="82"/>
    </location>
</feature>
<evidence type="ECO:0000313" key="3">
    <source>
        <dbReference type="Proteomes" id="UP000704467"/>
    </source>
</evidence>
<evidence type="ECO:0000259" key="1">
    <source>
        <dbReference type="Pfam" id="PF06890"/>
    </source>
</evidence>
<keyword evidence="3" id="KW-1185">Reference proteome</keyword>
<comment type="caution">
    <text evidence="2">The sequence shown here is derived from an EMBL/GenBank/DDBJ whole genome shotgun (WGS) entry which is preliminary data.</text>
</comment>
<organism evidence="2 3">
    <name type="scientific">Brucella haematophila</name>
    <dbReference type="NCBI Taxonomy" id="419474"/>
    <lineage>
        <taxon>Bacteria</taxon>
        <taxon>Pseudomonadati</taxon>
        <taxon>Pseudomonadota</taxon>
        <taxon>Alphaproteobacteria</taxon>
        <taxon>Hyphomicrobiales</taxon>
        <taxon>Brucellaceae</taxon>
        <taxon>Brucella/Ochrobactrum group</taxon>
        <taxon>Brucella</taxon>
    </lineage>
</organism>
<protein>
    <recommendedName>
        <fullName evidence="1">Bacteriophage Mu Gp45 N-terminal domain-containing protein</fullName>
    </recommendedName>
</protein>
<dbReference type="RefSeq" id="WP_138783729.1">
    <property type="nucleotide sequence ID" value="NZ_JBHEEQ010000004.1"/>
</dbReference>
<accession>A0ABX1DSQ5</accession>
<gene>
    <name evidence="2" type="ORF">HED55_16700</name>
</gene>
<dbReference type="Proteomes" id="UP000704467">
    <property type="component" value="Unassembled WGS sequence"/>
</dbReference>